<evidence type="ECO:0000313" key="8">
    <source>
        <dbReference type="EnsemblMetazoa" id="LLOJ008445-PA"/>
    </source>
</evidence>
<dbReference type="VEuPathDB" id="VectorBase:LLOJ008445"/>
<dbReference type="EMBL" id="AJWK01028612">
    <property type="status" value="NOT_ANNOTATED_CDS"/>
    <property type="molecule type" value="Genomic_DNA"/>
</dbReference>
<dbReference type="GO" id="GO:0016581">
    <property type="term" value="C:NuRD complex"/>
    <property type="evidence" value="ECO:0007669"/>
    <property type="project" value="TreeGrafter"/>
</dbReference>
<dbReference type="Proteomes" id="UP000092461">
    <property type="component" value="Unassembled WGS sequence"/>
</dbReference>
<organism evidence="8 9">
    <name type="scientific">Lutzomyia longipalpis</name>
    <name type="common">Sand fly</name>
    <dbReference type="NCBI Taxonomy" id="7200"/>
    <lineage>
        <taxon>Eukaryota</taxon>
        <taxon>Metazoa</taxon>
        <taxon>Ecdysozoa</taxon>
        <taxon>Arthropoda</taxon>
        <taxon>Hexapoda</taxon>
        <taxon>Insecta</taxon>
        <taxon>Pterygota</taxon>
        <taxon>Neoptera</taxon>
        <taxon>Endopterygota</taxon>
        <taxon>Diptera</taxon>
        <taxon>Nematocera</taxon>
        <taxon>Psychodoidea</taxon>
        <taxon>Psychodidae</taxon>
        <taxon>Lutzomyia</taxon>
        <taxon>Lutzomyia</taxon>
    </lineage>
</organism>
<keyword evidence="5" id="KW-0539">Nucleus</keyword>
<feature type="region of interest" description="Disordered" evidence="6">
    <location>
        <begin position="87"/>
        <end position="154"/>
    </location>
</feature>
<evidence type="ECO:0000259" key="7">
    <source>
        <dbReference type="Pfam" id="PF16563"/>
    </source>
</evidence>
<proteinExistence type="predicted"/>
<accession>A0A1B0GKA5</accession>
<dbReference type="GO" id="GO:0000122">
    <property type="term" value="P:negative regulation of transcription by RNA polymerase II"/>
    <property type="evidence" value="ECO:0007669"/>
    <property type="project" value="InterPro"/>
</dbReference>
<dbReference type="InterPro" id="IPR032346">
    <property type="entry name" value="P66_CC"/>
</dbReference>
<comment type="subcellular location">
    <subcellularLocation>
        <location evidence="1">Nucleus</location>
    </subcellularLocation>
</comment>
<dbReference type="VEuPathDB" id="VectorBase:LLONM1_003769"/>
<evidence type="ECO:0000256" key="6">
    <source>
        <dbReference type="SAM" id="MobiDB-lite"/>
    </source>
</evidence>
<keyword evidence="2" id="KW-0805">Transcription regulation</keyword>
<protein>
    <recommendedName>
        <fullName evidence="7">Transcriptional repressor p66 coiled-coil MBD2-interaction domain-containing protein</fullName>
    </recommendedName>
</protein>
<evidence type="ECO:0000256" key="2">
    <source>
        <dbReference type="ARBA" id="ARBA00023015"/>
    </source>
</evidence>
<evidence type="ECO:0000256" key="5">
    <source>
        <dbReference type="ARBA" id="ARBA00023242"/>
    </source>
</evidence>
<keyword evidence="3" id="KW-0175">Coiled coil</keyword>
<dbReference type="Pfam" id="PF16563">
    <property type="entry name" value="P66_CC"/>
    <property type="match status" value="1"/>
</dbReference>
<dbReference type="PANTHER" id="PTHR13455">
    <property type="entry name" value="TRANSCRIPTIONAL REPRESSOR P66-RELATED"/>
    <property type="match status" value="1"/>
</dbReference>
<sequence length="276" mass="29601">MEKMEVDDVVDLSIASGRDASLTITQSTARDLRALTQNSGLTITPAPPPPPPPQAVPGIISVGVTSAIPAVPGNNSSGATFATSASSSVVAPDNVVGHDANRTRRVLRPRTEPRSYAESPDIVLLPAKINGRQQNGNIDSETDDDDDDEEMPPIYPIKELTPAELWERERGLRKLREELRNEETKLVLLKKLKQSQQMMKENLIVTPTNLPNTNNPLAAIPAALTKGTLSVTTTTAIPLPAHNKNRSAILRGQPTPGRTTSVLPPPRTAALPGVQH</sequence>
<keyword evidence="9" id="KW-1185">Reference proteome</keyword>
<dbReference type="EnsemblMetazoa" id="LLOJ008445-RA">
    <property type="protein sequence ID" value="LLOJ008445-PA"/>
    <property type="gene ID" value="LLOJ008445"/>
</dbReference>
<keyword evidence="4" id="KW-0804">Transcription</keyword>
<feature type="region of interest" description="Disordered" evidence="6">
    <location>
        <begin position="247"/>
        <end position="276"/>
    </location>
</feature>
<feature type="domain" description="Transcriptional repressor p66 coiled-coil MBD2-interaction" evidence="7">
    <location>
        <begin position="164"/>
        <end position="207"/>
    </location>
</feature>
<evidence type="ECO:0000256" key="3">
    <source>
        <dbReference type="ARBA" id="ARBA00023054"/>
    </source>
</evidence>
<feature type="compositionally biased region" description="Acidic residues" evidence="6">
    <location>
        <begin position="140"/>
        <end position="151"/>
    </location>
</feature>
<evidence type="ECO:0000256" key="1">
    <source>
        <dbReference type="ARBA" id="ARBA00004123"/>
    </source>
</evidence>
<dbReference type="AlphaFoldDB" id="A0A1B0GKA5"/>
<evidence type="ECO:0000256" key="4">
    <source>
        <dbReference type="ARBA" id="ARBA00023163"/>
    </source>
</evidence>
<evidence type="ECO:0000313" key="9">
    <source>
        <dbReference type="Proteomes" id="UP000092461"/>
    </source>
</evidence>
<reference evidence="8" key="1">
    <citation type="submission" date="2020-05" db="UniProtKB">
        <authorList>
            <consortium name="EnsemblMetazoa"/>
        </authorList>
    </citation>
    <scope>IDENTIFICATION</scope>
    <source>
        <strain evidence="8">Jacobina</strain>
    </source>
</reference>
<dbReference type="PANTHER" id="PTHR13455:SF7">
    <property type="entry name" value="SIMJANG, ISOFORM E"/>
    <property type="match status" value="1"/>
</dbReference>
<name>A0A1B0GKA5_LUTLO</name>
<dbReference type="InterPro" id="IPR040386">
    <property type="entry name" value="P66"/>
</dbReference>
<dbReference type="Gene3D" id="6.10.250.1650">
    <property type="match status" value="1"/>
</dbReference>